<protein>
    <submittedName>
        <fullName evidence="2">Uncharacterized protein</fullName>
    </submittedName>
</protein>
<feature type="transmembrane region" description="Helical" evidence="1">
    <location>
        <begin position="12"/>
        <end position="37"/>
    </location>
</feature>
<evidence type="ECO:0000313" key="3">
    <source>
        <dbReference type="Proteomes" id="UP000293345"/>
    </source>
</evidence>
<gene>
    <name evidence="2" type="ORF">ET524_07995</name>
</gene>
<proteinExistence type="predicted"/>
<dbReference type="AlphaFoldDB" id="A0A4Q2K507"/>
<evidence type="ECO:0000256" key="1">
    <source>
        <dbReference type="SAM" id="Phobius"/>
    </source>
</evidence>
<accession>A0A4Q2K507</accession>
<keyword evidence="1" id="KW-1133">Transmembrane helix</keyword>
<sequence length="146" mass="15951">MEKAEPYRKVLKVMCVFSIVYDLLMIALFSIMAAGLFDYDMATSLLGLPQDMLGGVSLASVMQTLGVMMIASQVIHLIGMLFVLRGVKHPAKMKPGMVLYGILSVFSIFGLISNLVGGTLSGMIVGSYIAIWFMLYCTLRVNKIAK</sequence>
<reference evidence="2 3" key="1">
    <citation type="submission" date="2019-01" db="EMBL/GenBank/DDBJ databases">
        <title>Senegalimassilia sp. nov. KGMB04484 isolated human feces.</title>
        <authorList>
            <person name="Han K.-I."/>
            <person name="Kim J.-S."/>
            <person name="Lee K.C."/>
            <person name="Suh M.K."/>
            <person name="Eom M.K."/>
            <person name="Lee J.H."/>
            <person name="Park S.-H."/>
            <person name="Kang S.W."/>
            <person name="Park J.-E."/>
            <person name="Oh B.S."/>
            <person name="Yu S.Y."/>
            <person name="Choi S.-H."/>
            <person name="Lee D.H."/>
            <person name="Yoon H."/>
            <person name="Kim B.-Y."/>
            <person name="Lee J.H."/>
            <person name="Lee J.-S."/>
        </authorList>
    </citation>
    <scope>NUCLEOTIDE SEQUENCE [LARGE SCALE GENOMIC DNA]</scope>
    <source>
        <strain evidence="2 3">KGMB04484</strain>
    </source>
</reference>
<keyword evidence="1" id="KW-0812">Transmembrane</keyword>
<keyword evidence="1" id="KW-0472">Membrane</keyword>
<feature type="transmembrane region" description="Helical" evidence="1">
    <location>
        <begin position="96"/>
        <end position="116"/>
    </location>
</feature>
<dbReference type="Proteomes" id="UP000293345">
    <property type="component" value="Unassembled WGS sequence"/>
</dbReference>
<comment type="caution">
    <text evidence="2">The sequence shown here is derived from an EMBL/GenBank/DDBJ whole genome shotgun (WGS) entry which is preliminary data.</text>
</comment>
<feature type="transmembrane region" description="Helical" evidence="1">
    <location>
        <begin position="122"/>
        <end position="139"/>
    </location>
</feature>
<organism evidence="2 3">
    <name type="scientific">Senegalimassilia faecalis</name>
    <dbReference type="NCBI Taxonomy" id="2509433"/>
    <lineage>
        <taxon>Bacteria</taxon>
        <taxon>Bacillati</taxon>
        <taxon>Actinomycetota</taxon>
        <taxon>Coriobacteriia</taxon>
        <taxon>Coriobacteriales</taxon>
        <taxon>Coriobacteriaceae</taxon>
        <taxon>Senegalimassilia</taxon>
    </lineage>
</organism>
<keyword evidence="3" id="KW-1185">Reference proteome</keyword>
<feature type="transmembrane region" description="Helical" evidence="1">
    <location>
        <begin position="57"/>
        <end position="84"/>
    </location>
</feature>
<evidence type="ECO:0000313" key="2">
    <source>
        <dbReference type="EMBL" id="RXZ54422.1"/>
    </source>
</evidence>
<name>A0A4Q2K507_9ACTN</name>
<dbReference type="RefSeq" id="WP_129424773.1">
    <property type="nucleotide sequence ID" value="NZ_SDPW01000001.1"/>
</dbReference>
<dbReference type="EMBL" id="SDPW01000001">
    <property type="protein sequence ID" value="RXZ54422.1"/>
    <property type="molecule type" value="Genomic_DNA"/>
</dbReference>